<evidence type="ECO:0000313" key="1">
    <source>
        <dbReference type="EMBL" id="WNL49742.1"/>
    </source>
</evidence>
<gene>
    <name evidence="1" type="ORF">MarFTMF_226</name>
</gene>
<sequence length="132" mass="15099">MDSVPLLLNDGGFVPTTKKSLFVKVLSALRISTLEEDLIKKSRVLRYVLMHERVILQSEERAFAFYLDVKRRKLVSPKMTLCEKVELDTANDGKVWFKGTDVKGHEFHLKLTMNDGKLLSGGKEEKYTIVVQ</sequence>
<dbReference type="EMBL" id="OR343188">
    <property type="protein sequence ID" value="WNL49742.1"/>
    <property type="molecule type" value="Genomic_DNA"/>
</dbReference>
<accession>A0AA96J0M8</accession>
<name>A0AA96J0M8_9VIRU</name>
<proteinExistence type="predicted"/>
<organism evidence="1">
    <name type="scientific">Marseillevirus sp</name>
    <dbReference type="NCBI Taxonomy" id="2809551"/>
    <lineage>
        <taxon>Viruses</taxon>
        <taxon>Varidnaviria</taxon>
        <taxon>Bamfordvirae</taxon>
        <taxon>Nucleocytoviricota</taxon>
        <taxon>Megaviricetes</taxon>
        <taxon>Pimascovirales</taxon>
        <taxon>Pimascovirales incertae sedis</taxon>
        <taxon>Marseilleviridae</taxon>
        <taxon>Marseillevirus</taxon>
    </lineage>
</organism>
<protein>
    <submittedName>
        <fullName evidence="1">Uncharacterized protein</fullName>
    </submittedName>
</protein>
<reference evidence="1" key="1">
    <citation type="submission" date="2023-07" db="EMBL/GenBank/DDBJ databases">
        <authorList>
            <person name="Xia Y."/>
        </authorList>
    </citation>
    <scope>NUCLEOTIDE SEQUENCE</scope>
    <source>
        <strain evidence="1">F</strain>
    </source>
</reference>